<dbReference type="EMBL" id="LCWF01000185">
    <property type="protein sequence ID" value="KKY15518.1"/>
    <property type="molecule type" value="Genomic_DNA"/>
</dbReference>
<proteinExistence type="predicted"/>
<sequence length="84" mass="9148">MDSLKNFAEGVSNKPSNSNQQQSNTAGSGQQDYLDKGVEFAEKKFGGGKIDPNKSRGINEKVTDAGREYFEKATGKDIPDKFSN</sequence>
<feature type="compositionally biased region" description="Low complexity" evidence="1">
    <location>
        <begin position="12"/>
        <end position="31"/>
    </location>
</feature>
<name>A0A0G2FUF9_PHACM</name>
<reference evidence="2 3" key="2">
    <citation type="submission" date="2015-05" db="EMBL/GenBank/DDBJ databases">
        <authorList>
            <person name="Morales-Cruz A."/>
            <person name="Amrine K.C."/>
            <person name="Cantu D."/>
        </authorList>
    </citation>
    <scope>NUCLEOTIDE SEQUENCE [LARGE SCALE GENOMIC DNA]</scope>
    <source>
        <strain evidence="2">UCRPC4</strain>
    </source>
</reference>
<dbReference type="Proteomes" id="UP000053317">
    <property type="component" value="Unassembled WGS sequence"/>
</dbReference>
<accession>A0A0G2FUF9</accession>
<comment type="caution">
    <text evidence="2">The sequence shown here is derived from an EMBL/GenBank/DDBJ whole genome shotgun (WGS) entry which is preliminary data.</text>
</comment>
<evidence type="ECO:0000313" key="2">
    <source>
        <dbReference type="EMBL" id="KKY15518.1"/>
    </source>
</evidence>
<organism evidence="2 3">
    <name type="scientific">Phaeomoniella chlamydospora</name>
    <name type="common">Phaeoacremonium chlamydosporum</name>
    <dbReference type="NCBI Taxonomy" id="158046"/>
    <lineage>
        <taxon>Eukaryota</taxon>
        <taxon>Fungi</taxon>
        <taxon>Dikarya</taxon>
        <taxon>Ascomycota</taxon>
        <taxon>Pezizomycotina</taxon>
        <taxon>Eurotiomycetes</taxon>
        <taxon>Chaetothyriomycetidae</taxon>
        <taxon>Phaeomoniellales</taxon>
        <taxon>Phaeomoniellaceae</taxon>
        <taxon>Phaeomoniella</taxon>
    </lineage>
</organism>
<reference evidence="2 3" key="1">
    <citation type="submission" date="2015-05" db="EMBL/GenBank/DDBJ databases">
        <title>Distinctive expansion of gene families associated with plant cell wall degradation and secondary metabolism in the genomes of grapevine trunk pathogens.</title>
        <authorList>
            <person name="Lawrence D.P."/>
            <person name="Travadon R."/>
            <person name="Rolshausen P.E."/>
            <person name="Baumgartner K."/>
        </authorList>
    </citation>
    <scope>NUCLEOTIDE SEQUENCE [LARGE SCALE GENOMIC DNA]</scope>
    <source>
        <strain evidence="2">UCRPC4</strain>
    </source>
</reference>
<dbReference type="AlphaFoldDB" id="A0A0G2FUF9"/>
<evidence type="ECO:0000256" key="1">
    <source>
        <dbReference type="SAM" id="MobiDB-lite"/>
    </source>
</evidence>
<gene>
    <name evidence="2" type="ORF">UCRPC4_g06321</name>
</gene>
<dbReference type="OrthoDB" id="3050608at2759"/>
<feature type="region of interest" description="Disordered" evidence="1">
    <location>
        <begin position="1"/>
        <end position="36"/>
    </location>
</feature>
<evidence type="ECO:0000313" key="3">
    <source>
        <dbReference type="Proteomes" id="UP000053317"/>
    </source>
</evidence>
<keyword evidence="3" id="KW-1185">Reference proteome</keyword>
<protein>
    <submittedName>
        <fullName evidence="2">Uncharacterized protein</fullName>
    </submittedName>
</protein>